<evidence type="ECO:0000313" key="2">
    <source>
        <dbReference type="Proteomes" id="UP000008895"/>
    </source>
</evidence>
<gene>
    <name evidence="1" type="ordered locus">Ccan_02590</name>
</gene>
<dbReference type="HOGENOM" id="CLU_3267352_0_0_10"/>
<evidence type="ECO:0000313" key="1">
    <source>
        <dbReference type="EMBL" id="AEK22381.1"/>
    </source>
</evidence>
<protein>
    <submittedName>
        <fullName evidence="1">Uncharacterized protein</fullName>
    </submittedName>
</protein>
<dbReference type="EMBL" id="CP002113">
    <property type="protein sequence ID" value="AEK22381.1"/>
    <property type="molecule type" value="Genomic_DNA"/>
</dbReference>
<proteinExistence type="predicted"/>
<accession>F9YQU4</accession>
<reference evidence="1 2" key="1">
    <citation type="journal article" date="2011" name="J. Bacteriol.">
        <title>Complete genome sequence of the dog commensal and human pathogen Capnocytophaga canimorsus strain 5.</title>
        <authorList>
            <person name="Manfredi P."/>
            <person name="Pagni M."/>
            <person name="Cornelis G.R."/>
        </authorList>
    </citation>
    <scope>NUCLEOTIDE SEQUENCE [LARGE SCALE GENOMIC DNA]</scope>
    <source>
        <strain evidence="2">5</strain>
    </source>
</reference>
<name>F9YQU4_CAPCC</name>
<organism evidence="1 2">
    <name type="scientific">Capnocytophaga canimorsus (strain 5)</name>
    <dbReference type="NCBI Taxonomy" id="860228"/>
    <lineage>
        <taxon>Bacteria</taxon>
        <taxon>Pseudomonadati</taxon>
        <taxon>Bacteroidota</taxon>
        <taxon>Flavobacteriia</taxon>
        <taxon>Flavobacteriales</taxon>
        <taxon>Flavobacteriaceae</taxon>
        <taxon>Capnocytophaga</taxon>
    </lineage>
</organism>
<dbReference type="Proteomes" id="UP000008895">
    <property type="component" value="Chromosome"/>
</dbReference>
<keyword evidence="2" id="KW-1185">Reference proteome</keyword>
<dbReference type="KEGG" id="ccm:Ccan_02590"/>
<dbReference type="AlphaFoldDB" id="F9YQU4"/>
<dbReference type="STRING" id="860228.Ccan_02590"/>
<sequence>MNELKKVFLPIKAMLPRRIGNILKEENPRTGYSIKHREISR</sequence>